<dbReference type="GO" id="GO:0000422">
    <property type="term" value="P:autophagy of mitochondrion"/>
    <property type="evidence" value="ECO:0007669"/>
    <property type="project" value="TreeGrafter"/>
</dbReference>
<evidence type="ECO:0000256" key="3">
    <source>
        <dbReference type="ARBA" id="ARBA00014314"/>
    </source>
</evidence>
<dbReference type="InterPro" id="IPR011990">
    <property type="entry name" value="TPR-like_helical_dom_sf"/>
</dbReference>
<dbReference type="GO" id="GO:0016559">
    <property type="term" value="P:peroxisome fission"/>
    <property type="evidence" value="ECO:0007669"/>
    <property type="project" value="EnsemblFungi"/>
</dbReference>
<reference evidence="11 12" key="1">
    <citation type="journal article" date="2011" name="Proc. Natl. Acad. Sci. U.S.A.">
        <title>Evolutionary erosion of yeast sex chromosomes by mating-type switching accidents.</title>
        <authorList>
            <person name="Gordon J.L."/>
            <person name="Armisen D."/>
            <person name="Proux-Wera E."/>
            <person name="Oheigeartaigh S.S."/>
            <person name="Byrne K.P."/>
            <person name="Wolfe K.H."/>
        </authorList>
    </citation>
    <scope>NUCLEOTIDE SEQUENCE [LARGE SCALE GENOMIC DNA]</scope>
    <source>
        <strain evidence="12">ATCC 34711 / CBS 6284 / DSM 70876 / NBRC 10599 / NRRL Y-10934 / UCD 77-7</strain>
    </source>
</reference>
<dbReference type="RefSeq" id="XP_004179788.1">
    <property type="nucleotide sequence ID" value="XM_004179740.1"/>
</dbReference>
<dbReference type="FunCoup" id="I2H1L7">
    <property type="interactions" value="723"/>
</dbReference>
<evidence type="ECO:0000256" key="5">
    <source>
        <dbReference type="ARBA" id="ARBA00022787"/>
    </source>
</evidence>
<dbReference type="Proteomes" id="UP000002866">
    <property type="component" value="Chromosome 3"/>
</dbReference>
<evidence type="ECO:0000256" key="9">
    <source>
        <dbReference type="PIRNR" id="PIRNR008835"/>
    </source>
</evidence>
<comment type="similarity">
    <text evidence="2 9">Belongs to the FIS1 family.</text>
</comment>
<evidence type="ECO:0000256" key="1">
    <source>
        <dbReference type="ARBA" id="ARBA00004572"/>
    </source>
</evidence>
<organism evidence="11 12">
    <name type="scientific">Henningerozyma blattae (strain ATCC 34711 / CBS 6284 / DSM 70876 / NBRC 10599 / NRRL Y-10934 / UCD 77-7)</name>
    <name type="common">Yeast</name>
    <name type="synonym">Tetrapisispora blattae</name>
    <dbReference type="NCBI Taxonomy" id="1071380"/>
    <lineage>
        <taxon>Eukaryota</taxon>
        <taxon>Fungi</taxon>
        <taxon>Dikarya</taxon>
        <taxon>Ascomycota</taxon>
        <taxon>Saccharomycotina</taxon>
        <taxon>Saccharomycetes</taxon>
        <taxon>Saccharomycetales</taxon>
        <taxon>Saccharomycetaceae</taxon>
        <taxon>Henningerozyma</taxon>
    </lineage>
</organism>
<dbReference type="KEGG" id="tbl:TBLA_0C04730"/>
<dbReference type="HOGENOM" id="CLU_104368_2_0_1"/>
<dbReference type="InterPro" id="IPR028058">
    <property type="entry name" value="Fis1_TPR_N"/>
</dbReference>
<keyword evidence="12" id="KW-1185">Reference proteome</keyword>
<dbReference type="PANTHER" id="PTHR13247">
    <property type="entry name" value="TETRATRICOPEPTIDE REPEAT PROTEIN 11 TPR REPEAT PROTEIN 11"/>
    <property type="match status" value="1"/>
</dbReference>
<dbReference type="GO" id="GO:0005778">
    <property type="term" value="C:peroxisomal membrane"/>
    <property type="evidence" value="ECO:0007669"/>
    <property type="project" value="TreeGrafter"/>
</dbReference>
<dbReference type="OMA" id="LQIAPDW"/>
<keyword evidence="5 9" id="KW-1000">Mitochondrion outer membrane</keyword>
<evidence type="ECO:0000256" key="2">
    <source>
        <dbReference type="ARBA" id="ARBA00008937"/>
    </source>
</evidence>
<dbReference type="EMBL" id="HE806318">
    <property type="protein sequence ID" value="CCH60269.1"/>
    <property type="molecule type" value="Genomic_DNA"/>
</dbReference>
<dbReference type="OrthoDB" id="421154at2759"/>
<dbReference type="Gene3D" id="1.25.40.10">
    <property type="entry name" value="Tetratricopeptide repeat domain"/>
    <property type="match status" value="1"/>
</dbReference>
<dbReference type="GO" id="GO:0000266">
    <property type="term" value="P:mitochondrial fission"/>
    <property type="evidence" value="ECO:0007669"/>
    <property type="project" value="UniProtKB-UniRule"/>
</dbReference>
<dbReference type="CDD" id="cd12212">
    <property type="entry name" value="Fis1"/>
    <property type="match status" value="1"/>
</dbReference>
<dbReference type="AlphaFoldDB" id="I2H1L7"/>
<comment type="function">
    <text evidence="9">Has a role in mitochondrial fission.</text>
</comment>
<dbReference type="SUPFAM" id="SSF48452">
    <property type="entry name" value="TPR-like"/>
    <property type="match status" value="1"/>
</dbReference>
<dbReference type="Pfam" id="PF14852">
    <property type="entry name" value="Fis1_TPR_N"/>
    <property type="match status" value="1"/>
</dbReference>
<sequence length="158" mass="17737">MSEKKIDYLPSLSEVYDPLDPAQIAILKHQVEVEGGDSASSQTRFNYGWGLVKSNDKEDQRLGITILASIYKDSPNRRRECLYYLALGCCRAGEYSEAHRYIEALYSHEPTNRQVISLKNAIEEKIKEEAWRGGLAIGATAAVGLAALAAYISRRRRK</sequence>
<dbReference type="PANTHER" id="PTHR13247:SF0">
    <property type="entry name" value="MITOCHONDRIAL FISSION 1 PROTEIN"/>
    <property type="match status" value="1"/>
</dbReference>
<evidence type="ECO:0000256" key="4">
    <source>
        <dbReference type="ARBA" id="ARBA00022692"/>
    </source>
</evidence>
<keyword evidence="4 10" id="KW-0812">Transmembrane</keyword>
<dbReference type="InterPro" id="IPR028061">
    <property type="entry name" value="Fis1_TPR_C"/>
</dbReference>
<dbReference type="InterPro" id="IPR016543">
    <property type="entry name" value="Fis1"/>
</dbReference>
<dbReference type="GeneID" id="14495249"/>
<proteinExistence type="inferred from homology"/>
<dbReference type="InParanoid" id="I2H1L7"/>
<evidence type="ECO:0000313" key="11">
    <source>
        <dbReference type="EMBL" id="CCH60269.1"/>
    </source>
</evidence>
<dbReference type="STRING" id="1071380.I2H1L7"/>
<evidence type="ECO:0000256" key="8">
    <source>
        <dbReference type="ARBA" id="ARBA00023136"/>
    </source>
</evidence>
<accession>I2H1L7</accession>
<gene>
    <name evidence="11" type="primary">TBLA0C04730</name>
    <name evidence="11" type="ORF">TBLA_0C04730</name>
</gene>
<dbReference type="Pfam" id="PF14853">
    <property type="entry name" value="Fis1_TPR_C"/>
    <property type="match status" value="1"/>
</dbReference>
<feature type="transmembrane region" description="Helical" evidence="10">
    <location>
        <begin position="130"/>
        <end position="152"/>
    </location>
</feature>
<evidence type="ECO:0000256" key="7">
    <source>
        <dbReference type="ARBA" id="ARBA00023128"/>
    </source>
</evidence>
<keyword evidence="7 9" id="KW-0496">Mitochondrion</keyword>
<protein>
    <recommendedName>
        <fullName evidence="3 9">Mitochondrial fission 1 protein</fullName>
    </recommendedName>
</protein>
<dbReference type="eggNOG" id="KOG3364">
    <property type="taxonomic scope" value="Eukaryota"/>
</dbReference>
<evidence type="ECO:0000313" key="12">
    <source>
        <dbReference type="Proteomes" id="UP000002866"/>
    </source>
</evidence>
<keyword evidence="6 10" id="KW-1133">Transmembrane helix</keyword>
<dbReference type="GO" id="GO:0005741">
    <property type="term" value="C:mitochondrial outer membrane"/>
    <property type="evidence" value="ECO:0007669"/>
    <property type="project" value="UniProtKB-SubCell"/>
</dbReference>
<keyword evidence="8 9" id="KW-0472">Membrane</keyword>
<comment type="domain">
    <text evidence="9">The C-terminus is required for mitochondrial localization, while the N-terminus is necessary for mitochondrial fission.</text>
</comment>
<evidence type="ECO:0000256" key="10">
    <source>
        <dbReference type="SAM" id="Phobius"/>
    </source>
</evidence>
<dbReference type="GO" id="GO:0090141">
    <property type="term" value="P:positive regulation of mitochondrial fission"/>
    <property type="evidence" value="ECO:0007669"/>
    <property type="project" value="EnsemblFungi"/>
</dbReference>
<comment type="subcellular location">
    <subcellularLocation>
        <location evidence="1">Mitochondrion outer membrane</location>
        <topology evidence="1">Single-pass membrane protein</topology>
    </subcellularLocation>
</comment>
<dbReference type="PIRSF" id="PIRSF008835">
    <property type="entry name" value="TPR_repeat_11_Fis1"/>
    <property type="match status" value="1"/>
</dbReference>
<dbReference type="InterPro" id="IPR033745">
    <property type="entry name" value="Fis1_cytosol"/>
</dbReference>
<name>I2H1L7_HENB6</name>
<evidence type="ECO:0000256" key="6">
    <source>
        <dbReference type="ARBA" id="ARBA00022989"/>
    </source>
</evidence>